<keyword evidence="4 6" id="KW-1133">Transmembrane helix</keyword>
<dbReference type="PANTHER" id="PTHR10383:SF9">
    <property type="entry name" value="SERINE INCORPORATOR, ISOFORM F"/>
    <property type="match status" value="1"/>
</dbReference>
<dbReference type="GO" id="GO:0016020">
    <property type="term" value="C:membrane"/>
    <property type="evidence" value="ECO:0007669"/>
    <property type="project" value="UniProtKB-SubCell"/>
</dbReference>
<gene>
    <name evidence="7" type="ORF">CAUPRSCDRAFT_6860</name>
</gene>
<protein>
    <submittedName>
        <fullName evidence="7">TMS membrane protein/tumor differentially expressed protein</fullName>
    </submittedName>
</protein>
<evidence type="ECO:0000256" key="6">
    <source>
        <dbReference type="SAM" id="Phobius"/>
    </source>
</evidence>
<dbReference type="Proteomes" id="UP000268535">
    <property type="component" value="Unassembled WGS sequence"/>
</dbReference>
<sequence length="492" mass="52758">MGGVFSGLATSVATNVLCCFGSATCSACGSIFHARSSTVSRVGYALLFLLTGVLAWVMETDWAVSRISPITYDYLKLHCPQGGNACFGHLAVYRLCAATWTFHALLFAGTYGVRSSRDVRAGLQNGFWGLKLLLWMLLVGAAFTIPNPVFTAWAHTIAAPLAALFLLTQIVLLIDFAYTSSEKMLSKWEETQDKRYLALLLVLALGGISAAIAGTGLAYAWFGGGGCTLNQFFITFNIVLCTGAVVLSITPMVQEANPRSGIAQSAMVVLYATYLTPSRPWDGWLPPHGGDRRDDALLYRMNANMPAHCNPTLQSERTQTTTLVLGSLFTFLALAYSTSRAAMKGGLLTANPPSDDAGVGPNTGVPQGEDVRRHLLAAVESGALPASALNHVSDDDDGEDGPAIQDDEVQAVAYSYAFFHFIFLSAACYLAMLITNWTTVSIADGIGGHAPVGTVGKSIAAVWVKMVSSWVVLVLYIWTLMAPVLLPDRHWY</sequence>
<feature type="transmembrane region" description="Helical" evidence="6">
    <location>
        <begin position="413"/>
        <end position="434"/>
    </location>
</feature>
<feature type="transmembrane region" description="Helical" evidence="6">
    <location>
        <begin position="228"/>
        <end position="249"/>
    </location>
</feature>
<evidence type="ECO:0000256" key="5">
    <source>
        <dbReference type="ARBA" id="ARBA00023136"/>
    </source>
</evidence>
<dbReference type="InterPro" id="IPR005016">
    <property type="entry name" value="TDE1/TMS"/>
</dbReference>
<keyword evidence="5 6" id="KW-0472">Membrane</keyword>
<feature type="transmembrane region" description="Helical" evidence="6">
    <location>
        <begin position="320"/>
        <end position="338"/>
    </location>
</feature>
<reference evidence="8" key="1">
    <citation type="journal article" date="2018" name="Nat. Microbiol.">
        <title>Leveraging single-cell genomics to expand the fungal tree of life.</title>
        <authorList>
            <person name="Ahrendt S.R."/>
            <person name="Quandt C.A."/>
            <person name="Ciobanu D."/>
            <person name="Clum A."/>
            <person name="Salamov A."/>
            <person name="Andreopoulos B."/>
            <person name="Cheng J.F."/>
            <person name="Woyke T."/>
            <person name="Pelin A."/>
            <person name="Henrissat B."/>
            <person name="Reynolds N.K."/>
            <person name="Benny G.L."/>
            <person name="Smith M.E."/>
            <person name="James T.Y."/>
            <person name="Grigoriev I.V."/>
        </authorList>
    </citation>
    <scope>NUCLEOTIDE SEQUENCE [LARGE SCALE GENOMIC DNA]</scope>
    <source>
        <strain evidence="8">ATCC 52028</strain>
    </source>
</reference>
<dbReference type="AlphaFoldDB" id="A0A4P9X0M3"/>
<feature type="transmembrane region" description="Helical" evidence="6">
    <location>
        <begin position="467"/>
        <end position="486"/>
    </location>
</feature>
<evidence type="ECO:0000256" key="2">
    <source>
        <dbReference type="ARBA" id="ARBA00006665"/>
    </source>
</evidence>
<evidence type="ECO:0000313" key="8">
    <source>
        <dbReference type="Proteomes" id="UP000268535"/>
    </source>
</evidence>
<feature type="transmembrane region" description="Helical" evidence="6">
    <location>
        <begin position="12"/>
        <end position="32"/>
    </location>
</feature>
<feature type="transmembrane region" description="Helical" evidence="6">
    <location>
        <begin position="39"/>
        <end position="58"/>
    </location>
</feature>
<dbReference type="PANTHER" id="PTHR10383">
    <property type="entry name" value="SERINE INCORPORATOR"/>
    <property type="match status" value="1"/>
</dbReference>
<feature type="transmembrane region" description="Helical" evidence="6">
    <location>
        <begin position="91"/>
        <end position="113"/>
    </location>
</feature>
<feature type="transmembrane region" description="Helical" evidence="6">
    <location>
        <begin position="199"/>
        <end position="222"/>
    </location>
</feature>
<feature type="transmembrane region" description="Helical" evidence="6">
    <location>
        <begin position="125"/>
        <end position="145"/>
    </location>
</feature>
<name>A0A4P9X0M3_9FUNG</name>
<dbReference type="Pfam" id="PF03348">
    <property type="entry name" value="Serinc"/>
    <property type="match status" value="1"/>
</dbReference>
<evidence type="ECO:0000313" key="7">
    <source>
        <dbReference type="EMBL" id="RKO97206.1"/>
    </source>
</evidence>
<keyword evidence="3 6" id="KW-0812">Transmembrane</keyword>
<proteinExistence type="inferred from homology"/>
<evidence type="ECO:0000256" key="1">
    <source>
        <dbReference type="ARBA" id="ARBA00004141"/>
    </source>
</evidence>
<evidence type="ECO:0000256" key="3">
    <source>
        <dbReference type="ARBA" id="ARBA00022692"/>
    </source>
</evidence>
<feature type="transmembrane region" description="Helical" evidence="6">
    <location>
        <begin position="157"/>
        <end position="178"/>
    </location>
</feature>
<dbReference type="EMBL" id="ML009364">
    <property type="protein sequence ID" value="RKO97206.1"/>
    <property type="molecule type" value="Genomic_DNA"/>
</dbReference>
<evidence type="ECO:0000256" key="4">
    <source>
        <dbReference type="ARBA" id="ARBA00022989"/>
    </source>
</evidence>
<comment type="similarity">
    <text evidence="2">Belongs to the TDE1 family.</text>
</comment>
<organism evidence="7 8">
    <name type="scientific">Caulochytrium protostelioides</name>
    <dbReference type="NCBI Taxonomy" id="1555241"/>
    <lineage>
        <taxon>Eukaryota</taxon>
        <taxon>Fungi</taxon>
        <taxon>Fungi incertae sedis</taxon>
        <taxon>Chytridiomycota</taxon>
        <taxon>Chytridiomycota incertae sedis</taxon>
        <taxon>Chytridiomycetes</taxon>
        <taxon>Caulochytriales</taxon>
        <taxon>Caulochytriaceae</taxon>
        <taxon>Caulochytrium</taxon>
    </lineage>
</organism>
<accession>A0A4P9X0M3</accession>
<comment type="subcellular location">
    <subcellularLocation>
        <location evidence="1">Membrane</location>
        <topology evidence="1">Multi-pass membrane protein</topology>
    </subcellularLocation>
</comment>